<comment type="caution">
    <text evidence="1">The sequence shown here is derived from an EMBL/GenBank/DDBJ whole genome shotgun (WGS) entry which is preliminary data.</text>
</comment>
<dbReference type="AlphaFoldDB" id="A0A1M2VYJ9"/>
<dbReference type="EMBL" id="MNAD01000467">
    <property type="protein sequence ID" value="OJT12653.1"/>
    <property type="molecule type" value="Genomic_DNA"/>
</dbReference>
<protein>
    <submittedName>
        <fullName evidence="1">Uncharacterized protein</fullName>
    </submittedName>
</protein>
<keyword evidence="2" id="KW-1185">Reference proteome</keyword>
<evidence type="ECO:0000313" key="1">
    <source>
        <dbReference type="EMBL" id="OJT12653.1"/>
    </source>
</evidence>
<proteinExistence type="predicted"/>
<sequence>MGHASDNLNFFPLSRKKACETGVIYARMQNVEIVDVNAAGQHVLSDYFVCEVCSVFFTNLDSL</sequence>
<organism evidence="1 2">
    <name type="scientific">Trametes pubescens</name>
    <name type="common">White-rot fungus</name>
    <dbReference type="NCBI Taxonomy" id="154538"/>
    <lineage>
        <taxon>Eukaryota</taxon>
        <taxon>Fungi</taxon>
        <taxon>Dikarya</taxon>
        <taxon>Basidiomycota</taxon>
        <taxon>Agaricomycotina</taxon>
        <taxon>Agaricomycetes</taxon>
        <taxon>Polyporales</taxon>
        <taxon>Polyporaceae</taxon>
        <taxon>Trametes</taxon>
    </lineage>
</organism>
<gene>
    <name evidence="1" type="ORF">TRAPUB_10796</name>
</gene>
<reference evidence="1 2" key="1">
    <citation type="submission" date="2016-10" db="EMBL/GenBank/DDBJ databases">
        <title>Genome sequence of the basidiomycete white-rot fungus Trametes pubescens.</title>
        <authorList>
            <person name="Makela M.R."/>
            <person name="Granchi Z."/>
            <person name="Peng M."/>
            <person name="De Vries R.P."/>
            <person name="Grigoriev I."/>
            <person name="Riley R."/>
            <person name="Hilden K."/>
        </authorList>
    </citation>
    <scope>NUCLEOTIDE SEQUENCE [LARGE SCALE GENOMIC DNA]</scope>
    <source>
        <strain evidence="1 2">FBCC735</strain>
    </source>
</reference>
<dbReference type="Proteomes" id="UP000184267">
    <property type="component" value="Unassembled WGS sequence"/>
</dbReference>
<name>A0A1M2VYJ9_TRAPU</name>
<evidence type="ECO:0000313" key="2">
    <source>
        <dbReference type="Proteomes" id="UP000184267"/>
    </source>
</evidence>
<accession>A0A1M2VYJ9</accession>